<accession>A0ABP6ZHW5</accession>
<reference evidence="3" key="1">
    <citation type="journal article" date="2019" name="Int. J. Syst. Evol. Microbiol.">
        <title>The Global Catalogue of Microorganisms (GCM) 10K type strain sequencing project: providing services to taxonomists for standard genome sequencing and annotation.</title>
        <authorList>
            <consortium name="The Broad Institute Genomics Platform"/>
            <consortium name="The Broad Institute Genome Sequencing Center for Infectious Disease"/>
            <person name="Wu L."/>
            <person name="Ma J."/>
        </authorList>
    </citation>
    <scope>NUCLEOTIDE SEQUENCE [LARGE SCALE GENOMIC DNA]</scope>
    <source>
        <strain evidence="3">JCM 16902</strain>
    </source>
</reference>
<protein>
    <submittedName>
        <fullName evidence="2">Uncharacterized protein</fullName>
    </submittedName>
</protein>
<dbReference type="Proteomes" id="UP001501074">
    <property type="component" value="Unassembled WGS sequence"/>
</dbReference>
<feature type="region of interest" description="Disordered" evidence="1">
    <location>
        <begin position="1"/>
        <end position="47"/>
    </location>
</feature>
<gene>
    <name evidence="2" type="ORF">GCM10022223_25360</name>
</gene>
<evidence type="ECO:0000313" key="3">
    <source>
        <dbReference type="Proteomes" id="UP001501074"/>
    </source>
</evidence>
<keyword evidence="3" id="KW-1185">Reference proteome</keyword>
<name>A0ABP6ZHW5_9ACTN</name>
<evidence type="ECO:0000256" key="1">
    <source>
        <dbReference type="SAM" id="MobiDB-lite"/>
    </source>
</evidence>
<proteinExistence type="predicted"/>
<comment type="caution">
    <text evidence="2">The sequence shown here is derived from an EMBL/GenBank/DDBJ whole genome shotgun (WGS) entry which is preliminary data.</text>
</comment>
<sequence length="47" mass="5056">MREKRVHGLTGGGWKRSPWATAPVPDPTEDVVGKEAVGDDFNPSHLG</sequence>
<organism evidence="2 3">
    <name type="scientific">Kineosporia mesophila</name>
    <dbReference type="NCBI Taxonomy" id="566012"/>
    <lineage>
        <taxon>Bacteria</taxon>
        <taxon>Bacillati</taxon>
        <taxon>Actinomycetota</taxon>
        <taxon>Actinomycetes</taxon>
        <taxon>Kineosporiales</taxon>
        <taxon>Kineosporiaceae</taxon>
        <taxon>Kineosporia</taxon>
    </lineage>
</organism>
<dbReference type="EMBL" id="BAAAZO010000003">
    <property type="protein sequence ID" value="GAA3608280.1"/>
    <property type="molecule type" value="Genomic_DNA"/>
</dbReference>
<evidence type="ECO:0000313" key="2">
    <source>
        <dbReference type="EMBL" id="GAA3608280.1"/>
    </source>
</evidence>